<evidence type="ECO:0000313" key="2">
    <source>
        <dbReference type="Proteomes" id="UP001273505"/>
    </source>
</evidence>
<organism evidence="1 2">
    <name type="scientific">Gilvimarinus gilvus</name>
    <dbReference type="NCBI Taxonomy" id="3058038"/>
    <lineage>
        <taxon>Bacteria</taxon>
        <taxon>Pseudomonadati</taxon>
        <taxon>Pseudomonadota</taxon>
        <taxon>Gammaproteobacteria</taxon>
        <taxon>Cellvibrionales</taxon>
        <taxon>Cellvibrionaceae</taxon>
        <taxon>Gilvimarinus</taxon>
    </lineage>
</organism>
<dbReference type="RefSeq" id="WP_302724084.1">
    <property type="nucleotide sequence ID" value="NZ_JAULRU010000731.1"/>
</dbReference>
<evidence type="ECO:0008006" key="3">
    <source>
        <dbReference type="Google" id="ProtNLM"/>
    </source>
</evidence>
<keyword evidence="2" id="KW-1185">Reference proteome</keyword>
<evidence type="ECO:0000313" key="1">
    <source>
        <dbReference type="EMBL" id="MDX6848713.1"/>
    </source>
</evidence>
<proteinExistence type="predicted"/>
<dbReference type="Proteomes" id="UP001273505">
    <property type="component" value="Unassembled WGS sequence"/>
</dbReference>
<accession>A0ABU4RV09</accession>
<reference evidence="1 2" key="1">
    <citation type="submission" date="2023-11" db="EMBL/GenBank/DDBJ databases">
        <title>Gilvimarinus fulvus sp. nov., isolated from the surface of Kelp.</title>
        <authorList>
            <person name="Sun Y.Y."/>
            <person name="Gong Y."/>
            <person name="Du Z.J."/>
        </authorList>
    </citation>
    <scope>NUCLEOTIDE SEQUENCE [LARGE SCALE GENOMIC DNA]</scope>
    <source>
        <strain evidence="1 2">SDUM040013</strain>
    </source>
</reference>
<dbReference type="Gene3D" id="2.60.120.380">
    <property type="match status" value="1"/>
</dbReference>
<dbReference type="InterPro" id="IPR036213">
    <property type="entry name" value="Calpain_III_sf"/>
</dbReference>
<dbReference type="SUPFAM" id="SSF49758">
    <property type="entry name" value="Calpain large subunit, middle domain (domain III)"/>
    <property type="match status" value="1"/>
</dbReference>
<sequence>MSSSSSSEPTQSTATISVNPINIGGWWSPGSQEVEVGDSATIYIDPFYGAYLNQVYGCDGDLVGDLSDYEYTISNVTEDCEVTILYGNQILIEGAWTNSNGYTNTGNPTYWFELPHQTRVYALANSLVDNVLILVDENGTPLYEVDDTQGYGTNAVLDQTLEAGTYGLAMATFDNNQSGIYEIIIQSSFSYFNQASPDERLSNWPITTYYEEIADTNSCRQVTIPERTRIHSGVTNSMTLGRCPIKEYRWQCDYTEGENIYTDYYEYTDVHFTVTAANLCDQRASGILSRPRGYSLDDTHSRRLQGRWDLSNGQSAYGLGNPEFEFEVLSSGEITATIYSSLDSFLYILDENGNVVASADDSTNHSDNNLDASLNIVLPKGTYTAVAATFNENQTGTFELYLGGPIDYNGQAVFGTWDATGALSGTNIQTGFMIEEAGLVKFNVTGTHDNVLWVENMEGEIVAYNDDYGSWLNASASAYLEEGVYILTVDSFDPNVNGSFSATINTGERAMMILQNY</sequence>
<dbReference type="EMBL" id="JAXAFO010000006">
    <property type="protein sequence ID" value="MDX6848713.1"/>
    <property type="molecule type" value="Genomic_DNA"/>
</dbReference>
<comment type="caution">
    <text evidence="1">The sequence shown here is derived from an EMBL/GenBank/DDBJ whole genome shotgun (WGS) entry which is preliminary data.</text>
</comment>
<protein>
    <recommendedName>
        <fullName evidence="3">Peptidase C-terminal archaeal/bacterial domain-containing protein</fullName>
    </recommendedName>
</protein>
<gene>
    <name evidence="1" type="ORF">SCD92_05035</name>
</gene>
<name>A0ABU4RV09_9GAMM</name>